<dbReference type="EMBL" id="JANIGO010000002">
    <property type="protein sequence ID" value="MCQ8895799.1"/>
    <property type="molecule type" value="Genomic_DNA"/>
</dbReference>
<organism evidence="2 3">
    <name type="scientific">Limnobacter humi</name>
    <dbReference type="NCBI Taxonomy" id="1778671"/>
    <lineage>
        <taxon>Bacteria</taxon>
        <taxon>Pseudomonadati</taxon>
        <taxon>Pseudomonadota</taxon>
        <taxon>Betaproteobacteria</taxon>
        <taxon>Burkholderiales</taxon>
        <taxon>Burkholderiaceae</taxon>
        <taxon>Limnobacter</taxon>
    </lineage>
</organism>
<protein>
    <recommendedName>
        <fullName evidence="4">PepSY domain-containing protein</fullName>
    </recommendedName>
</protein>
<keyword evidence="1" id="KW-0812">Transmembrane</keyword>
<dbReference type="Proteomes" id="UP001204142">
    <property type="component" value="Unassembled WGS sequence"/>
</dbReference>
<feature type="transmembrane region" description="Helical" evidence="1">
    <location>
        <begin position="206"/>
        <end position="228"/>
    </location>
</feature>
<sequence length="495" mass="55276">MTIRAYALHRRLMWLAASAVTLWGLSGLLHPILTALGIQQVVFNAPTPALQLQHTRSIAGILKTAGIQQAQLIQVLPHDGRPLLQVTQSNQEPRRYFDMTTGQELPGQDLAQAAFIVRHYMKLPADRMATRSTFITEFSTEYPAVNRLLPVYKLEYPEANSLVAYVHTGTNALAAVTDPTKRRLQTAFQWLHTWSWMPEPLAWVRGPAMVVLLGTVLLMTGTGLTVFFKTLRLRKPRGWPRALHRWVGLGLAVPLAAWAFSGALHLLMNSSSNVEVRTVAAPPIETHRLRFDIQADWAHTTRGLQLAGFSIVESPHGELLYRLALKPESTADGIPILPDAIRNARFDGAPVTGPALYVNAETGQAWNGDDRQLAIQLATRYMGQSEANIRSARLITRFGPEYDFRNKRLPVWQIEFEAPLSSTVFIDTQSGVLADSIHQFERPERWSFSWLHKWAFVQPLGRGLQNWATGSVALACVLLLAVLGVIKVRRSHRPG</sequence>
<evidence type="ECO:0008006" key="4">
    <source>
        <dbReference type="Google" id="ProtNLM"/>
    </source>
</evidence>
<proteinExistence type="predicted"/>
<feature type="transmembrane region" description="Helical" evidence="1">
    <location>
        <begin position="12"/>
        <end position="33"/>
    </location>
</feature>
<reference evidence="2 3" key="1">
    <citation type="submission" date="2022-07" db="EMBL/GenBank/DDBJ databases">
        <authorList>
            <person name="Xamxidin M."/>
            <person name="Wu M."/>
        </authorList>
    </citation>
    <scope>NUCLEOTIDE SEQUENCE [LARGE SCALE GENOMIC DNA]</scope>
    <source>
        <strain evidence="2 3">NBRC 111650</strain>
    </source>
</reference>
<comment type="caution">
    <text evidence="2">The sequence shown here is derived from an EMBL/GenBank/DDBJ whole genome shotgun (WGS) entry which is preliminary data.</text>
</comment>
<keyword evidence="3" id="KW-1185">Reference proteome</keyword>
<keyword evidence="1" id="KW-0472">Membrane</keyword>
<accession>A0ABT1WEI0</accession>
<dbReference type="RefSeq" id="WP_256763563.1">
    <property type="nucleotide sequence ID" value="NZ_JANIGO010000002.1"/>
</dbReference>
<feature type="transmembrane region" description="Helical" evidence="1">
    <location>
        <begin position="467"/>
        <end position="486"/>
    </location>
</feature>
<evidence type="ECO:0000313" key="2">
    <source>
        <dbReference type="EMBL" id="MCQ8895799.1"/>
    </source>
</evidence>
<evidence type="ECO:0000313" key="3">
    <source>
        <dbReference type="Proteomes" id="UP001204142"/>
    </source>
</evidence>
<name>A0ABT1WEI0_9BURK</name>
<gene>
    <name evidence="2" type="ORF">NQT62_05020</name>
</gene>
<keyword evidence="1" id="KW-1133">Transmembrane helix</keyword>
<feature type="transmembrane region" description="Helical" evidence="1">
    <location>
        <begin position="249"/>
        <end position="268"/>
    </location>
</feature>
<evidence type="ECO:0000256" key="1">
    <source>
        <dbReference type="SAM" id="Phobius"/>
    </source>
</evidence>